<evidence type="ECO:0000313" key="1">
    <source>
        <dbReference type="EMBL" id="MBB5328013.1"/>
    </source>
</evidence>
<dbReference type="Proteomes" id="UP000535182">
    <property type="component" value="Unassembled WGS sequence"/>
</dbReference>
<organism evidence="1 2">
    <name type="scientific">Tunturiibacter gelidiferens</name>
    <dbReference type="NCBI Taxonomy" id="3069689"/>
    <lineage>
        <taxon>Bacteria</taxon>
        <taxon>Pseudomonadati</taxon>
        <taxon>Acidobacteriota</taxon>
        <taxon>Terriglobia</taxon>
        <taxon>Terriglobales</taxon>
        <taxon>Acidobacteriaceae</taxon>
        <taxon>Tunturiibacter</taxon>
    </lineage>
</organism>
<proteinExistence type="predicted"/>
<comment type="caution">
    <text evidence="1">The sequence shown here is derived from an EMBL/GenBank/DDBJ whole genome shotgun (WGS) entry which is preliminary data.</text>
</comment>
<protein>
    <submittedName>
        <fullName evidence="1">Uncharacterized protein</fullName>
    </submittedName>
</protein>
<sequence length="24" mass="2784">MIGERKVAMTVHPLRQVFLVSVWS</sequence>
<keyword evidence="2" id="KW-1185">Reference proteome</keyword>
<evidence type="ECO:0000313" key="2">
    <source>
        <dbReference type="Proteomes" id="UP000535182"/>
    </source>
</evidence>
<name>A0A9X0U369_9BACT</name>
<dbReference type="AlphaFoldDB" id="A0A9X0U369"/>
<accession>A0A9X0U369</accession>
<gene>
    <name evidence="1" type="ORF">HDF14_001619</name>
</gene>
<dbReference type="EMBL" id="JACHEB010000003">
    <property type="protein sequence ID" value="MBB5328013.1"/>
    <property type="molecule type" value="Genomic_DNA"/>
</dbReference>
<reference evidence="1 2" key="1">
    <citation type="submission" date="2020-08" db="EMBL/GenBank/DDBJ databases">
        <title>Genomic Encyclopedia of Type Strains, Phase IV (KMG-V): Genome sequencing to study the core and pangenomes of soil and plant-associated prokaryotes.</title>
        <authorList>
            <person name="Whitman W."/>
        </authorList>
    </citation>
    <scope>NUCLEOTIDE SEQUENCE [LARGE SCALE GENOMIC DNA]</scope>
    <source>
        <strain evidence="1 2">X5P2</strain>
    </source>
</reference>